<keyword evidence="10" id="KW-1185">Reference proteome</keyword>
<dbReference type="Gene3D" id="3.40.50.200">
    <property type="entry name" value="Peptidase S8/S53 domain"/>
    <property type="match status" value="1"/>
</dbReference>
<dbReference type="Proteomes" id="UP001202328">
    <property type="component" value="Unassembled WGS sequence"/>
</dbReference>
<comment type="similarity">
    <text evidence="1 6">Belongs to the peptidase S8 family.</text>
</comment>
<dbReference type="InterPro" id="IPR041469">
    <property type="entry name" value="Subtilisin-like_FN3"/>
</dbReference>
<dbReference type="AlphaFoldDB" id="A0AAD4S7W5"/>
<evidence type="ECO:0000256" key="6">
    <source>
        <dbReference type="PROSITE-ProRule" id="PRU01240"/>
    </source>
</evidence>
<dbReference type="GO" id="GO:0004252">
    <property type="term" value="F:serine-type endopeptidase activity"/>
    <property type="evidence" value="ECO:0007669"/>
    <property type="project" value="InterPro"/>
</dbReference>
<dbReference type="Pfam" id="PF00082">
    <property type="entry name" value="Peptidase_S8"/>
    <property type="match status" value="1"/>
</dbReference>
<feature type="domain" description="Subtilisin-like protease fibronectin type-III" evidence="8">
    <location>
        <begin position="122"/>
        <end position="223"/>
    </location>
</feature>
<organism evidence="9 10">
    <name type="scientific">Papaver atlanticum</name>
    <dbReference type="NCBI Taxonomy" id="357466"/>
    <lineage>
        <taxon>Eukaryota</taxon>
        <taxon>Viridiplantae</taxon>
        <taxon>Streptophyta</taxon>
        <taxon>Embryophyta</taxon>
        <taxon>Tracheophyta</taxon>
        <taxon>Spermatophyta</taxon>
        <taxon>Magnoliopsida</taxon>
        <taxon>Ranunculales</taxon>
        <taxon>Papaveraceae</taxon>
        <taxon>Papaveroideae</taxon>
        <taxon>Papaver</taxon>
    </lineage>
</organism>
<evidence type="ECO:0000259" key="8">
    <source>
        <dbReference type="Pfam" id="PF17766"/>
    </source>
</evidence>
<keyword evidence="2" id="KW-0645">Protease</keyword>
<accession>A0AAD4S7W5</accession>
<protein>
    <submittedName>
        <fullName evidence="9">Uncharacterized protein</fullName>
    </submittedName>
</protein>
<dbReference type="InterPro" id="IPR000209">
    <property type="entry name" value="Peptidase_S8/S53_dom"/>
</dbReference>
<dbReference type="SUPFAM" id="SSF52743">
    <property type="entry name" value="Subtilisin-like"/>
    <property type="match status" value="1"/>
</dbReference>
<proteinExistence type="inferred from homology"/>
<name>A0AAD4S7W5_9MAGN</name>
<comment type="caution">
    <text evidence="6">Lacks conserved residue(s) required for the propagation of feature annotation.</text>
</comment>
<dbReference type="Gene3D" id="2.60.40.2310">
    <property type="match status" value="1"/>
</dbReference>
<dbReference type="PANTHER" id="PTHR10795">
    <property type="entry name" value="PROPROTEIN CONVERTASE SUBTILISIN/KEXIN"/>
    <property type="match status" value="1"/>
</dbReference>
<feature type="domain" description="Peptidase S8/S53" evidence="7">
    <location>
        <begin position="2"/>
        <end position="52"/>
    </location>
</feature>
<evidence type="ECO:0000256" key="5">
    <source>
        <dbReference type="ARBA" id="ARBA00022825"/>
    </source>
</evidence>
<evidence type="ECO:0000256" key="4">
    <source>
        <dbReference type="ARBA" id="ARBA00022801"/>
    </source>
</evidence>
<evidence type="ECO:0000256" key="2">
    <source>
        <dbReference type="ARBA" id="ARBA00022670"/>
    </source>
</evidence>
<comment type="caution">
    <text evidence="9">The sequence shown here is derived from an EMBL/GenBank/DDBJ whole genome shotgun (WGS) entry which is preliminary data.</text>
</comment>
<dbReference type="Pfam" id="PF17766">
    <property type="entry name" value="fn3_6"/>
    <property type="match status" value="1"/>
</dbReference>
<sequence length="236" mass="25105">MQSGTSMACPHVSGLAALLRSAHPNWSPAAIKSALMTTAYDIDNSGKYITDSANGKFSTPFQHGSGHVDPNRALNPGLVYDIAPSGYEAFLCSIGYDDAKISVFVTSRTVDCGVIGLSSPGDLNYPSLSVVFKSGTDIVKYKRVVTNVGSSAAAVYKLKARSRTPFVRISVTPTVLVFDSSKTSLSYEVTFKSLITGPVDTTKDEFGSIEWSDGVHVVKSPIAFRWATTTSSISSI</sequence>
<keyword evidence="3" id="KW-0732">Signal</keyword>
<dbReference type="PROSITE" id="PS51892">
    <property type="entry name" value="SUBTILASE"/>
    <property type="match status" value="1"/>
</dbReference>
<evidence type="ECO:0000313" key="9">
    <source>
        <dbReference type="EMBL" id="KAI3871210.1"/>
    </source>
</evidence>
<evidence type="ECO:0000256" key="3">
    <source>
        <dbReference type="ARBA" id="ARBA00022729"/>
    </source>
</evidence>
<dbReference type="InterPro" id="IPR036852">
    <property type="entry name" value="Peptidase_S8/S53_dom_sf"/>
</dbReference>
<dbReference type="InterPro" id="IPR023828">
    <property type="entry name" value="Peptidase_S8_Ser-AS"/>
</dbReference>
<gene>
    <name evidence="9" type="ORF">MKW98_015110</name>
</gene>
<keyword evidence="4" id="KW-0378">Hydrolase</keyword>
<evidence type="ECO:0000256" key="1">
    <source>
        <dbReference type="ARBA" id="ARBA00011073"/>
    </source>
</evidence>
<dbReference type="InterPro" id="IPR045051">
    <property type="entry name" value="SBT"/>
</dbReference>
<evidence type="ECO:0000313" key="10">
    <source>
        <dbReference type="Proteomes" id="UP001202328"/>
    </source>
</evidence>
<dbReference type="GO" id="GO:0006508">
    <property type="term" value="P:proteolysis"/>
    <property type="evidence" value="ECO:0007669"/>
    <property type="project" value="UniProtKB-KW"/>
</dbReference>
<reference evidence="9" key="1">
    <citation type="submission" date="2022-04" db="EMBL/GenBank/DDBJ databases">
        <title>A functionally conserved STORR gene fusion in Papaver species that diverged 16.8 million years ago.</title>
        <authorList>
            <person name="Catania T."/>
        </authorList>
    </citation>
    <scope>NUCLEOTIDE SEQUENCE</scope>
    <source>
        <strain evidence="9">S-188037</strain>
    </source>
</reference>
<dbReference type="EMBL" id="JAJJMB010013076">
    <property type="protein sequence ID" value="KAI3871210.1"/>
    <property type="molecule type" value="Genomic_DNA"/>
</dbReference>
<keyword evidence="5" id="KW-0720">Serine protease</keyword>
<evidence type="ECO:0000259" key="7">
    <source>
        <dbReference type="Pfam" id="PF00082"/>
    </source>
</evidence>
<dbReference type="PROSITE" id="PS00138">
    <property type="entry name" value="SUBTILASE_SER"/>
    <property type="match status" value="1"/>
</dbReference>